<dbReference type="PROSITE" id="PS51677">
    <property type="entry name" value="NODB"/>
    <property type="match status" value="1"/>
</dbReference>
<protein>
    <recommendedName>
        <fullName evidence="3">Chitooligosaccharide deacetylase</fullName>
    </recommendedName>
    <alternativeName>
        <fullName evidence="4">Nodulation protein B</fullName>
    </alternativeName>
</protein>
<dbReference type="InterPro" id="IPR050248">
    <property type="entry name" value="Polysacc_deacetylase_ArnD"/>
</dbReference>
<evidence type="ECO:0000259" key="6">
    <source>
        <dbReference type="PROSITE" id="PS51677"/>
    </source>
</evidence>
<comment type="similarity">
    <text evidence="2">Belongs to the polysaccharide deacetylase family.</text>
</comment>
<dbReference type="InterPro" id="IPR002509">
    <property type="entry name" value="NODB_dom"/>
</dbReference>
<dbReference type="GO" id="GO:0005975">
    <property type="term" value="P:carbohydrate metabolic process"/>
    <property type="evidence" value="ECO:0007669"/>
    <property type="project" value="InterPro"/>
</dbReference>
<dbReference type="Proteomes" id="UP000317078">
    <property type="component" value="Unassembled WGS sequence"/>
</dbReference>
<comment type="caution">
    <text evidence="7">The sequence shown here is derived from an EMBL/GenBank/DDBJ whole genome shotgun (WGS) entry which is preliminary data.</text>
</comment>
<dbReference type="PANTHER" id="PTHR10587:SF137">
    <property type="entry name" value="4-DEOXY-4-FORMAMIDO-L-ARABINOSE-PHOSPHOUNDECAPRENOL DEFORMYLASE ARND-RELATED"/>
    <property type="match status" value="1"/>
</dbReference>
<evidence type="ECO:0000256" key="2">
    <source>
        <dbReference type="ARBA" id="ARBA00010973"/>
    </source>
</evidence>
<accession>A0A502FVY3</accession>
<sequence>MTPRSKPQTMRARHDPCPFAALPRRLTFTADVEPSPAEPGGRRHLDATAALLDLLDETGARGTFFILGEVAEAAPRLVREIAARGHEVASHNHSHRDLEALGPRGLLGEARRARAALQDASGQAVPGFRAPFFSLTPRTAWAAAVIAEAGHGYSSSVLPARGFLHGHPAAPRRPFLWPLEGGEGLLELPVPLARLGPARLPFLGGMYLRYLPPWDLRAMSARLEGPLAWSYCHPYDIDAAEPFRRAPGLGLASSAFLWANRRVTLGRLRALLRGRVSIPLAERLDEARAMAGPAPAQSKGSAEEATVAAER</sequence>
<dbReference type="OrthoDB" id="9784220at2"/>
<dbReference type="Pfam" id="PF11959">
    <property type="entry name" value="DUF3473"/>
    <property type="match status" value="1"/>
</dbReference>
<evidence type="ECO:0000313" key="7">
    <source>
        <dbReference type="EMBL" id="TPG53520.1"/>
    </source>
</evidence>
<evidence type="ECO:0000313" key="8">
    <source>
        <dbReference type="Proteomes" id="UP000317078"/>
    </source>
</evidence>
<reference evidence="7 8" key="1">
    <citation type="journal article" date="2019" name="Environ. Microbiol.">
        <title>Species interactions and distinct microbial communities in high Arctic permafrost affected cryosols are associated with the CH4 and CO2 gas fluxes.</title>
        <authorList>
            <person name="Altshuler I."/>
            <person name="Hamel J."/>
            <person name="Turney S."/>
            <person name="Magnuson E."/>
            <person name="Levesque R."/>
            <person name="Greer C."/>
            <person name="Whyte L.G."/>
        </authorList>
    </citation>
    <scope>NUCLEOTIDE SEQUENCE [LARGE SCALE GENOMIC DNA]</scope>
    <source>
        <strain evidence="7 8">S9.3B</strain>
    </source>
</reference>
<comment type="function">
    <text evidence="1">Is involved in generating a small heat-stable compound (Nod), an acylated oligomer of N-acetylglucosamine, that stimulates mitosis in various plant protoplasts.</text>
</comment>
<gene>
    <name evidence="7" type="ORF">EAH89_16240</name>
</gene>
<feature type="region of interest" description="Disordered" evidence="5">
    <location>
        <begin position="289"/>
        <end position="311"/>
    </location>
</feature>
<dbReference type="SUPFAM" id="SSF88713">
    <property type="entry name" value="Glycoside hydrolase/deacetylase"/>
    <property type="match status" value="1"/>
</dbReference>
<dbReference type="GO" id="GO:0016810">
    <property type="term" value="F:hydrolase activity, acting on carbon-nitrogen (but not peptide) bonds"/>
    <property type="evidence" value="ECO:0007669"/>
    <property type="project" value="InterPro"/>
</dbReference>
<feature type="domain" description="NodB homology" evidence="6">
    <location>
        <begin position="24"/>
        <end position="143"/>
    </location>
</feature>
<dbReference type="InterPro" id="IPR022560">
    <property type="entry name" value="DUF3473"/>
</dbReference>
<evidence type="ECO:0000256" key="5">
    <source>
        <dbReference type="SAM" id="MobiDB-lite"/>
    </source>
</evidence>
<evidence type="ECO:0000256" key="4">
    <source>
        <dbReference type="ARBA" id="ARBA00032976"/>
    </source>
</evidence>
<evidence type="ECO:0000256" key="1">
    <source>
        <dbReference type="ARBA" id="ARBA00003236"/>
    </source>
</evidence>
<keyword evidence="8" id="KW-1185">Reference proteome</keyword>
<name>A0A502FVY3_9PROT</name>
<dbReference type="Gene3D" id="3.20.20.370">
    <property type="entry name" value="Glycoside hydrolase/deacetylase"/>
    <property type="match status" value="1"/>
</dbReference>
<dbReference type="EMBL" id="RCZP01000016">
    <property type="protein sequence ID" value="TPG53520.1"/>
    <property type="molecule type" value="Genomic_DNA"/>
</dbReference>
<organism evidence="7 8">
    <name type="scientific">Muricoccus nepalensis</name>
    <dbReference type="NCBI Taxonomy" id="1854500"/>
    <lineage>
        <taxon>Bacteria</taxon>
        <taxon>Pseudomonadati</taxon>
        <taxon>Pseudomonadota</taxon>
        <taxon>Alphaproteobacteria</taxon>
        <taxon>Acetobacterales</taxon>
        <taxon>Roseomonadaceae</taxon>
        <taxon>Muricoccus</taxon>
    </lineage>
</organism>
<evidence type="ECO:0000256" key="3">
    <source>
        <dbReference type="ARBA" id="ARBA00020071"/>
    </source>
</evidence>
<dbReference type="AlphaFoldDB" id="A0A502FVY3"/>
<dbReference type="Pfam" id="PF01522">
    <property type="entry name" value="Polysacc_deac_1"/>
    <property type="match status" value="1"/>
</dbReference>
<dbReference type="PANTHER" id="PTHR10587">
    <property type="entry name" value="GLYCOSYL TRANSFERASE-RELATED"/>
    <property type="match status" value="1"/>
</dbReference>
<proteinExistence type="inferred from homology"/>
<dbReference type="InterPro" id="IPR011330">
    <property type="entry name" value="Glyco_hydro/deAcase_b/a-brl"/>
</dbReference>